<name>A0ABX7N8B4_9BACT</name>
<evidence type="ECO:0000313" key="2">
    <source>
        <dbReference type="Proteomes" id="UP000663090"/>
    </source>
</evidence>
<evidence type="ECO:0000313" key="1">
    <source>
        <dbReference type="EMBL" id="QSQ15002.1"/>
    </source>
</evidence>
<dbReference type="EMBL" id="CP071091">
    <property type="protein sequence ID" value="QSQ15002.1"/>
    <property type="molecule type" value="Genomic_DNA"/>
</dbReference>
<gene>
    <name evidence="1" type="ORF">JY572_02645</name>
</gene>
<sequence length="189" mass="20772">MTTKLVNGVLVVFKKGGGDPNCPHPNVKRSDPCKDVRFRAKHQQETEKYKSRSQKRLRKAINAEESGKYALSAQLLQKAIDDERKYLGFAFERKVADETHAKEFSVRYECPDCGLNSEIDVVTKDGVVKECKCSAVAASESQIQSHAAAAAILFPGSPVHLAVPKGEGKAAISRFKNSNLISKSTVQEH</sequence>
<reference evidence="1 2" key="1">
    <citation type="submission" date="2021-02" db="EMBL/GenBank/DDBJ databases">
        <title>De Novo genome assembly of isolated myxobacteria.</title>
        <authorList>
            <person name="Stevens D.C."/>
        </authorList>
    </citation>
    <scope>NUCLEOTIDE SEQUENCE [LARGE SCALE GENOMIC DNA]</scope>
    <source>
        <strain evidence="1 2">SCHIC003</strain>
    </source>
</reference>
<keyword evidence="2" id="KW-1185">Reference proteome</keyword>
<accession>A0ABX7N8B4</accession>
<dbReference type="RefSeq" id="WP_206716745.1">
    <property type="nucleotide sequence ID" value="NZ_CP071091.1"/>
</dbReference>
<protein>
    <submittedName>
        <fullName evidence="1">Uncharacterized protein</fullName>
    </submittedName>
</protein>
<proteinExistence type="predicted"/>
<organism evidence="1 2">
    <name type="scientific">Myxococcus landrumensis</name>
    <dbReference type="NCBI Taxonomy" id="2813577"/>
    <lineage>
        <taxon>Bacteria</taxon>
        <taxon>Pseudomonadati</taxon>
        <taxon>Myxococcota</taxon>
        <taxon>Myxococcia</taxon>
        <taxon>Myxococcales</taxon>
        <taxon>Cystobacterineae</taxon>
        <taxon>Myxococcaceae</taxon>
        <taxon>Myxococcus</taxon>
    </lineage>
</organism>
<dbReference type="Proteomes" id="UP000663090">
    <property type="component" value="Chromosome"/>
</dbReference>